<evidence type="ECO:0000256" key="1">
    <source>
        <dbReference type="ARBA" id="ARBA00022574"/>
    </source>
</evidence>
<dbReference type="AlphaFoldDB" id="A0A367YEG9"/>
<feature type="compositionally biased region" description="Polar residues" evidence="4">
    <location>
        <begin position="848"/>
        <end position="861"/>
    </location>
</feature>
<evidence type="ECO:0000256" key="4">
    <source>
        <dbReference type="SAM" id="MobiDB-lite"/>
    </source>
</evidence>
<evidence type="ECO:0000313" key="6">
    <source>
        <dbReference type="Proteomes" id="UP000253472"/>
    </source>
</evidence>
<feature type="compositionally biased region" description="Polar residues" evidence="4">
    <location>
        <begin position="1"/>
        <end position="22"/>
    </location>
</feature>
<evidence type="ECO:0008006" key="7">
    <source>
        <dbReference type="Google" id="ProtNLM"/>
    </source>
</evidence>
<feature type="compositionally biased region" description="Polar residues" evidence="4">
    <location>
        <begin position="782"/>
        <end position="791"/>
    </location>
</feature>
<dbReference type="Proteomes" id="UP000253472">
    <property type="component" value="Unassembled WGS sequence"/>
</dbReference>
<dbReference type="Pfam" id="PF00400">
    <property type="entry name" value="WD40"/>
    <property type="match status" value="4"/>
</dbReference>
<feature type="compositionally biased region" description="Acidic residues" evidence="4">
    <location>
        <begin position="78"/>
        <end position="103"/>
    </location>
</feature>
<dbReference type="InterPro" id="IPR040324">
    <property type="entry name" value="WDR44/Dgr2"/>
</dbReference>
<feature type="region of interest" description="Disordered" evidence="4">
    <location>
        <begin position="204"/>
        <end position="229"/>
    </location>
</feature>
<feature type="compositionally biased region" description="Low complexity" evidence="4">
    <location>
        <begin position="765"/>
        <end position="781"/>
    </location>
</feature>
<feature type="region of interest" description="Disordered" evidence="4">
    <location>
        <begin position="830"/>
        <end position="919"/>
    </location>
</feature>
<dbReference type="InterPro" id="IPR036322">
    <property type="entry name" value="WD40_repeat_dom_sf"/>
</dbReference>
<keyword evidence="2" id="KW-0677">Repeat</keyword>
<feature type="region of interest" description="Disordered" evidence="4">
    <location>
        <begin position="1"/>
        <end position="103"/>
    </location>
</feature>
<dbReference type="EMBL" id="QLNQ01000023">
    <property type="protein sequence ID" value="RCK64187.1"/>
    <property type="molecule type" value="Genomic_DNA"/>
</dbReference>
<comment type="caution">
    <text evidence="5">The sequence shown here is derived from an EMBL/GenBank/DDBJ whole genome shotgun (WGS) entry which is preliminary data.</text>
</comment>
<dbReference type="InterPro" id="IPR001680">
    <property type="entry name" value="WD40_rpt"/>
</dbReference>
<feature type="repeat" description="WD" evidence="3">
    <location>
        <begin position="239"/>
        <end position="265"/>
    </location>
</feature>
<feature type="compositionally biased region" description="Acidic residues" evidence="4">
    <location>
        <begin position="204"/>
        <end position="213"/>
    </location>
</feature>
<feature type="region of interest" description="Disordered" evidence="4">
    <location>
        <begin position="763"/>
        <end position="791"/>
    </location>
</feature>
<protein>
    <recommendedName>
        <fullName evidence="7">WD repeat-containing protein C3H5.08c</fullName>
    </recommendedName>
</protein>
<sequence>MASTTQTEVSSASKESNGSSQKKGGFLNKLIKRSNSTKNLSLHPTQSARSFSSSTNAPSRRSSMRRDKRNSIESNQFVDDDEASLYDDDYDETNSVMEDDTDDSLFEPATQVVSSASTLRKVKSYNYTTFDNHNVGEKVAFPTTLDGLDLDLDIPEDNEPPYAGLTYESFLTPKYVKTTRRNKQSPRIINNLFLAQELNVVEDAGSDTDDEGSDDRSFSHNDEDLLHDEESGGDIRREIFVMEFSKDGKYLAAAGRDAVVRVWKVISSPLGRVEFNQLEKASGPPPRSNKRDYVFDPAPVFQRQPIREFRGHSSNILSLAWSKNNFLITGSMDRTARLWHVDRALCLQVFQHEDFVTAVKFHPHDDRFFLSGSLDNEVRLWSILENTVSYNKHLGDDVLITALEFAPDGVHCFVGGFNGSLFILETKGLYPVFQVEIKERSIGHPFHSHNKNGNKITGIKVFNNPLHDETRGKREIEKYAVLVTTNDSKIRMITVAQKKLITRFRGLTNNASSIVADSTEDQKYIISGSEDHYCYVWENNNSIINNKLKQSIKEFVIDGRQHISDFHHKHEKYSKFISLNKLFNKFLEDDHDTRHDFIANENNSYTYFDAHHSKCNVALFAPESTKKLLTLSDDLIYDLRKRGDACRIDPGSRFTCNGKSVKIDNSVLNGDIIVTADQYGIIRVFRQDSAYLYRKKFIEFYKKGQSKSNSDLHLLSPSDRGMSLRRGLSRADRSSSLLRDASISPVRGNEPQMNIRSILASKINPNSSSTPSTPLSESTFSANSILSDGRPHSTSSAYLTMRAMGSNAHAHRSNGMFVQPNMALPVEHDEVLQSSPSGSEITLGEPTPHTSNPKLNTSQENFKVVNKPEDASKPMIPRIVLPEEGDSQQQTESAHPADLHSQLRDLKISSHVEPRGRTK</sequence>
<feature type="region of interest" description="Disordered" evidence="4">
    <location>
        <begin position="708"/>
        <end position="731"/>
    </location>
</feature>
<feature type="compositionally biased region" description="Polar residues" evidence="4">
    <location>
        <begin position="33"/>
        <end position="46"/>
    </location>
</feature>
<feature type="compositionally biased region" description="Low complexity" evidence="4">
    <location>
        <begin position="47"/>
        <end position="61"/>
    </location>
</feature>
<dbReference type="SUPFAM" id="SSF50978">
    <property type="entry name" value="WD40 repeat-like"/>
    <property type="match status" value="1"/>
</dbReference>
<dbReference type="InterPro" id="IPR015943">
    <property type="entry name" value="WD40/YVTN_repeat-like_dom_sf"/>
</dbReference>
<reference evidence="5 6" key="1">
    <citation type="submission" date="2018-06" db="EMBL/GenBank/DDBJ databases">
        <title>Whole genome sequencing of Candida tropicalis (genome annotated by CSBL at Korea University).</title>
        <authorList>
            <person name="Ahn J."/>
        </authorList>
    </citation>
    <scope>NUCLEOTIDE SEQUENCE [LARGE SCALE GENOMIC DNA]</scope>
    <source>
        <strain evidence="5 6">ATCC 20962</strain>
    </source>
</reference>
<dbReference type="SMART" id="SM00320">
    <property type="entry name" value="WD40"/>
    <property type="match status" value="5"/>
</dbReference>
<dbReference type="Gene3D" id="2.130.10.10">
    <property type="entry name" value="YVTN repeat-like/Quinoprotein amine dehydrogenase"/>
    <property type="match status" value="1"/>
</dbReference>
<accession>A0A367YEG9</accession>
<evidence type="ECO:0000313" key="5">
    <source>
        <dbReference type="EMBL" id="RCK64187.1"/>
    </source>
</evidence>
<name>A0A367YEG9_9ASCO</name>
<feature type="compositionally biased region" description="Basic and acidic residues" evidence="4">
    <location>
        <begin position="214"/>
        <end position="229"/>
    </location>
</feature>
<dbReference type="PANTHER" id="PTHR14221:SF0">
    <property type="entry name" value="WD REPEAT-CONTAINING PROTEIN 44"/>
    <property type="match status" value="1"/>
</dbReference>
<feature type="repeat" description="WD" evidence="3">
    <location>
        <begin position="349"/>
        <end position="391"/>
    </location>
</feature>
<dbReference type="PROSITE" id="PS50082">
    <property type="entry name" value="WD_REPEATS_2"/>
    <property type="match status" value="3"/>
</dbReference>
<feature type="compositionally biased region" description="Basic and acidic residues" evidence="4">
    <location>
        <begin position="895"/>
        <end position="919"/>
    </location>
</feature>
<evidence type="ECO:0000256" key="2">
    <source>
        <dbReference type="ARBA" id="ARBA00022737"/>
    </source>
</evidence>
<dbReference type="STRING" id="5486.A0A367YEG9"/>
<gene>
    <name evidence="5" type="ORF">Cantr_10828</name>
</gene>
<dbReference type="PRINTS" id="PR00320">
    <property type="entry name" value="GPROTEINBRPT"/>
</dbReference>
<keyword evidence="1 3" id="KW-0853">WD repeat</keyword>
<proteinExistence type="predicted"/>
<dbReference type="PROSITE" id="PS50294">
    <property type="entry name" value="WD_REPEATS_REGION"/>
    <property type="match status" value="2"/>
</dbReference>
<dbReference type="OrthoDB" id="1932312at2759"/>
<dbReference type="PANTHER" id="PTHR14221">
    <property type="entry name" value="WD REPEAT DOMAIN 44"/>
    <property type="match status" value="1"/>
</dbReference>
<evidence type="ECO:0000256" key="3">
    <source>
        <dbReference type="PROSITE-ProRule" id="PRU00221"/>
    </source>
</evidence>
<dbReference type="InterPro" id="IPR020472">
    <property type="entry name" value="WD40_PAC1"/>
</dbReference>
<organism evidence="5 6">
    <name type="scientific">Candida viswanathii</name>
    <dbReference type="NCBI Taxonomy" id="5486"/>
    <lineage>
        <taxon>Eukaryota</taxon>
        <taxon>Fungi</taxon>
        <taxon>Dikarya</taxon>
        <taxon>Ascomycota</taxon>
        <taxon>Saccharomycotina</taxon>
        <taxon>Pichiomycetes</taxon>
        <taxon>Debaryomycetaceae</taxon>
        <taxon>Candida/Lodderomyces clade</taxon>
        <taxon>Candida</taxon>
    </lineage>
</organism>
<keyword evidence="6" id="KW-1185">Reference proteome</keyword>
<feature type="repeat" description="WD" evidence="3">
    <location>
        <begin position="309"/>
        <end position="349"/>
    </location>
</feature>